<evidence type="ECO:0000256" key="5">
    <source>
        <dbReference type="ARBA" id="ARBA00022737"/>
    </source>
</evidence>
<feature type="domain" description="Cadherin" evidence="15">
    <location>
        <begin position="669"/>
        <end position="779"/>
    </location>
</feature>
<keyword evidence="6 11" id="KW-0106">Calcium</keyword>
<feature type="region of interest" description="Disordered" evidence="12">
    <location>
        <begin position="907"/>
        <end position="997"/>
    </location>
</feature>
<feature type="chain" id="PRO_5042431464" description="Cadherin domain-containing protein" evidence="14">
    <location>
        <begin position="21"/>
        <end position="1099"/>
    </location>
</feature>
<feature type="domain" description="Cadherin" evidence="15">
    <location>
        <begin position="355"/>
        <end position="458"/>
    </location>
</feature>
<dbReference type="InterPro" id="IPR015919">
    <property type="entry name" value="Cadherin-like_sf"/>
</dbReference>
<accession>A0A8W8KWS8</accession>
<evidence type="ECO:0000313" key="17">
    <source>
        <dbReference type="Proteomes" id="UP000005408"/>
    </source>
</evidence>
<dbReference type="FunFam" id="2.60.40.60:FF:000002">
    <property type="entry name" value="Protocadherin alpha 2"/>
    <property type="match status" value="1"/>
</dbReference>
<dbReference type="FunFam" id="2.60.40.60:FF:000020">
    <property type="entry name" value="Dachsous cadherin-related 1b"/>
    <property type="match status" value="2"/>
</dbReference>
<feature type="domain" description="Cadherin" evidence="15">
    <location>
        <begin position="243"/>
        <end position="350"/>
    </location>
</feature>
<dbReference type="InterPro" id="IPR050174">
    <property type="entry name" value="Protocadherin/Cadherin-CA"/>
</dbReference>
<proteinExistence type="predicted"/>
<feature type="domain" description="Cadherin" evidence="15">
    <location>
        <begin position="459"/>
        <end position="562"/>
    </location>
</feature>
<sequence>MDSVLRNSWILLIFVTCCGSVDIVYNITEEQGANVTLGNIFVDARLGDNHNESRTDKLKYSFLSQPTHYFAIDPETSDIKTAKNLDREIICPYKEDCTIPLEIAVQSEIGSYFEKIQVMINLLDINDKTPAFPASATNLKISEGAVVSKSFVIDGAIDQDSEEYSVKKYEVKPDGTPFDVIFYKNLDDSLSVKLVVNRSLDREETSHYDIQVLAYDGGSPPKVGMMKVNITIEDINDNSPVFDNSNYNVSVKEEIAVNSTILQLRASDRDTGRNGEILYKISTNQPEKVQELFFVNENTGELKIAKQLIYEPSEKYKLIVEAYDKGEQPFMTQAFVNVHVQDSGNNPPEIKINLLTDSDRAQVSEYANRGAVVAHIRVIDNDAGANGIVSCNISNRQFTLQKLEVQEYKVTVDKPMDRERQDEHFVIITCQDIGTPPLSCNASFRVQVTDENDQDPRFSQAEYRAKIPEGNNPGDGIIQIMATDNDLGENARIQYKLHGDAGADFTVDADTGRIRANKVYDRESMPQYRFRVYAVDSGDPPRSSTATIIVDIEDINDNFPEFTQNQFRASIQENVPFDTSILQLTATDKDTGDNGKISYSLPKHSDVPFFLTPNGTVLVNGNLDREKNNKYVFTAIASDYGYPPNRNSVVVQVDITDANDNVPILVFPNASNDTVKVSVNSPMNTMVAQIQAFDLDEGENKTLVYSIAGRNDSDIFNINSLTGEVIVARSIHEGLVNSYFLRIAVSDKGVKPLTNYADLHLVVLRTNVTTSVSTHSPEDDELNMRIVVAVVVVTLVLSISILLTIFFVRRRDLKRKELNAQAEAKARVNTCPKVYLNPPPKYMAPEQNVGMFYDDETDRGGRRNSQNMYQLPDPSNTIDKEGRSESPNDELRQSELNRMASIRLHQKLVQSHDKQWPSGSEYNKERPDNHSDTSGETIQSDSGVGISEGETRSTMSHSHHTDDIRSKFGGPSQVGRRGTPPHLSNTPQYSHHPYSQSPPLYENLVSLQQYPLMGDTLHHLPLHVRTFYQPKGAGSPTSSVPSYGHFASGIYAARSVDETLDSVATGYDDDDTTTSGSYTIDADEYPVEMRLQKVPDVFV</sequence>
<keyword evidence="2" id="KW-1003">Cell membrane</keyword>
<dbReference type="Pfam" id="PF08266">
    <property type="entry name" value="Cadherin_2"/>
    <property type="match status" value="1"/>
</dbReference>
<dbReference type="FunFam" id="2.60.40.60:FF:000007">
    <property type="entry name" value="Protocadherin alpha 2"/>
    <property type="match status" value="1"/>
</dbReference>
<feature type="compositionally biased region" description="Polar residues" evidence="12">
    <location>
        <begin position="982"/>
        <end position="997"/>
    </location>
</feature>
<dbReference type="InterPro" id="IPR020894">
    <property type="entry name" value="Cadherin_CS"/>
</dbReference>
<evidence type="ECO:0000256" key="1">
    <source>
        <dbReference type="ARBA" id="ARBA00004251"/>
    </source>
</evidence>
<dbReference type="CDD" id="cd11304">
    <property type="entry name" value="Cadherin_repeat"/>
    <property type="match status" value="7"/>
</dbReference>
<dbReference type="PRINTS" id="PR00205">
    <property type="entry name" value="CADHERIN"/>
</dbReference>
<evidence type="ECO:0000256" key="4">
    <source>
        <dbReference type="ARBA" id="ARBA00022729"/>
    </source>
</evidence>
<evidence type="ECO:0000313" key="16">
    <source>
        <dbReference type="EnsemblMetazoa" id="G24931.2:cds"/>
    </source>
</evidence>
<dbReference type="GO" id="GO:0007156">
    <property type="term" value="P:homophilic cell adhesion via plasma membrane adhesion molecules"/>
    <property type="evidence" value="ECO:0007669"/>
    <property type="project" value="InterPro"/>
</dbReference>
<evidence type="ECO:0000256" key="8">
    <source>
        <dbReference type="ARBA" id="ARBA00022989"/>
    </source>
</evidence>
<dbReference type="PANTHER" id="PTHR24028">
    <property type="entry name" value="CADHERIN-87A"/>
    <property type="match status" value="1"/>
</dbReference>
<feature type="domain" description="Cadherin" evidence="15">
    <location>
        <begin position="133"/>
        <end position="242"/>
    </location>
</feature>
<keyword evidence="8 13" id="KW-1133">Transmembrane helix</keyword>
<dbReference type="SUPFAM" id="SSF49313">
    <property type="entry name" value="Cadherin-like"/>
    <property type="match status" value="7"/>
</dbReference>
<keyword evidence="9 13" id="KW-0472">Membrane</keyword>
<dbReference type="InterPro" id="IPR013164">
    <property type="entry name" value="Cadherin_N"/>
</dbReference>
<evidence type="ECO:0000256" key="3">
    <source>
        <dbReference type="ARBA" id="ARBA00022692"/>
    </source>
</evidence>
<protein>
    <recommendedName>
        <fullName evidence="15">Cadherin domain-containing protein</fullName>
    </recommendedName>
</protein>
<dbReference type="GO" id="GO:0005886">
    <property type="term" value="C:plasma membrane"/>
    <property type="evidence" value="ECO:0007669"/>
    <property type="project" value="UniProtKB-SubCell"/>
</dbReference>
<dbReference type="OrthoDB" id="6252479at2759"/>
<feature type="compositionally biased region" description="Basic and acidic residues" evidence="12">
    <location>
        <begin position="878"/>
        <end position="891"/>
    </location>
</feature>
<organism evidence="16 17">
    <name type="scientific">Magallana gigas</name>
    <name type="common">Pacific oyster</name>
    <name type="synonym">Crassostrea gigas</name>
    <dbReference type="NCBI Taxonomy" id="29159"/>
    <lineage>
        <taxon>Eukaryota</taxon>
        <taxon>Metazoa</taxon>
        <taxon>Spiralia</taxon>
        <taxon>Lophotrochozoa</taxon>
        <taxon>Mollusca</taxon>
        <taxon>Bivalvia</taxon>
        <taxon>Autobranchia</taxon>
        <taxon>Pteriomorphia</taxon>
        <taxon>Ostreida</taxon>
        <taxon>Ostreoidea</taxon>
        <taxon>Ostreidae</taxon>
        <taxon>Magallana</taxon>
    </lineage>
</organism>
<evidence type="ECO:0000256" key="14">
    <source>
        <dbReference type="SAM" id="SignalP"/>
    </source>
</evidence>
<dbReference type="PROSITE" id="PS50268">
    <property type="entry name" value="CADHERIN_2"/>
    <property type="match status" value="7"/>
</dbReference>
<feature type="signal peptide" evidence="14">
    <location>
        <begin position="1"/>
        <end position="20"/>
    </location>
</feature>
<dbReference type="FunFam" id="2.60.40.60:FF:000092">
    <property type="entry name" value="Protocadherin 8"/>
    <property type="match status" value="1"/>
</dbReference>
<keyword evidence="7" id="KW-0130">Cell adhesion</keyword>
<dbReference type="SMART" id="SM00112">
    <property type="entry name" value="CA"/>
    <property type="match status" value="7"/>
</dbReference>
<feature type="compositionally biased region" description="Basic and acidic residues" evidence="12">
    <location>
        <begin position="922"/>
        <end position="933"/>
    </location>
</feature>
<dbReference type="GO" id="GO:0005509">
    <property type="term" value="F:calcium ion binding"/>
    <property type="evidence" value="ECO:0007669"/>
    <property type="project" value="UniProtKB-UniRule"/>
</dbReference>
<dbReference type="PANTHER" id="PTHR24028:SF146">
    <property type="entry name" value="CADHERIN 96CB, ISOFORM D-RELATED"/>
    <property type="match status" value="1"/>
</dbReference>
<evidence type="ECO:0000256" key="11">
    <source>
        <dbReference type="PROSITE-ProRule" id="PRU00043"/>
    </source>
</evidence>
<feature type="region of interest" description="Disordered" evidence="12">
    <location>
        <begin position="852"/>
        <end position="891"/>
    </location>
</feature>
<dbReference type="EnsemblMetazoa" id="G24931.2">
    <property type="protein sequence ID" value="G24931.2:cds"/>
    <property type="gene ID" value="G24931"/>
</dbReference>
<evidence type="ECO:0000256" key="7">
    <source>
        <dbReference type="ARBA" id="ARBA00022889"/>
    </source>
</evidence>
<feature type="compositionally biased region" description="Polar residues" evidence="12">
    <location>
        <begin position="863"/>
        <end position="877"/>
    </location>
</feature>
<comment type="subcellular location">
    <subcellularLocation>
        <location evidence="1">Cell membrane</location>
        <topology evidence="1">Single-pass type I membrane protein</topology>
    </subcellularLocation>
</comment>
<dbReference type="Gene3D" id="2.60.40.60">
    <property type="entry name" value="Cadherins"/>
    <property type="match status" value="7"/>
</dbReference>
<dbReference type="Proteomes" id="UP000005408">
    <property type="component" value="Unassembled WGS sequence"/>
</dbReference>
<evidence type="ECO:0000256" key="6">
    <source>
        <dbReference type="ARBA" id="ARBA00022837"/>
    </source>
</evidence>
<keyword evidence="10" id="KW-0325">Glycoprotein</keyword>
<dbReference type="GO" id="GO:0007163">
    <property type="term" value="P:establishment or maintenance of cell polarity"/>
    <property type="evidence" value="ECO:0007669"/>
    <property type="project" value="UniProtKB-ARBA"/>
</dbReference>
<dbReference type="PROSITE" id="PS00232">
    <property type="entry name" value="CADHERIN_1"/>
    <property type="match status" value="3"/>
</dbReference>
<evidence type="ECO:0000256" key="10">
    <source>
        <dbReference type="ARBA" id="ARBA00023180"/>
    </source>
</evidence>
<keyword evidence="4 14" id="KW-0732">Signal</keyword>
<feature type="domain" description="Cadherin" evidence="15">
    <location>
        <begin position="563"/>
        <end position="665"/>
    </location>
</feature>
<dbReference type="Pfam" id="PF00028">
    <property type="entry name" value="Cadherin"/>
    <property type="match status" value="6"/>
</dbReference>
<evidence type="ECO:0000259" key="15">
    <source>
        <dbReference type="PROSITE" id="PS50268"/>
    </source>
</evidence>
<dbReference type="AlphaFoldDB" id="A0A8W8KWS8"/>
<evidence type="ECO:0000256" key="2">
    <source>
        <dbReference type="ARBA" id="ARBA00022475"/>
    </source>
</evidence>
<evidence type="ECO:0000256" key="9">
    <source>
        <dbReference type="ARBA" id="ARBA00023136"/>
    </source>
</evidence>
<keyword evidence="3 13" id="KW-0812">Transmembrane</keyword>
<dbReference type="OMA" id="CFTVIVS"/>
<dbReference type="FunFam" id="2.60.40.60:FF:000116">
    <property type="entry name" value="Dachsous cadherin-related 2"/>
    <property type="match status" value="1"/>
</dbReference>
<dbReference type="InterPro" id="IPR002126">
    <property type="entry name" value="Cadherin-like_dom"/>
</dbReference>
<name>A0A8W8KWS8_MAGGI</name>
<keyword evidence="5" id="KW-0677">Repeat</keyword>
<keyword evidence="17" id="KW-1185">Reference proteome</keyword>
<evidence type="ECO:0000256" key="12">
    <source>
        <dbReference type="SAM" id="MobiDB-lite"/>
    </source>
</evidence>
<feature type="domain" description="Cadherin" evidence="15">
    <location>
        <begin position="27"/>
        <end position="132"/>
    </location>
</feature>
<evidence type="ECO:0000256" key="13">
    <source>
        <dbReference type="SAM" id="Phobius"/>
    </source>
</evidence>
<reference evidence="16" key="1">
    <citation type="submission" date="2022-08" db="UniProtKB">
        <authorList>
            <consortium name="EnsemblMetazoa"/>
        </authorList>
    </citation>
    <scope>IDENTIFICATION</scope>
    <source>
        <strain evidence="16">05x7-T-G4-1.051#20</strain>
    </source>
</reference>
<dbReference type="EnsemblMetazoa" id="G24931.1">
    <property type="protein sequence ID" value="G24931.1:cds"/>
    <property type="gene ID" value="G24931"/>
</dbReference>
<feature type="transmembrane region" description="Helical" evidence="13">
    <location>
        <begin position="786"/>
        <end position="808"/>
    </location>
</feature>